<evidence type="ECO:0000313" key="2">
    <source>
        <dbReference type="Proteomes" id="UP001163255"/>
    </source>
</evidence>
<proteinExistence type="predicted"/>
<dbReference type="SUPFAM" id="SSF54001">
    <property type="entry name" value="Cysteine proteinases"/>
    <property type="match status" value="1"/>
</dbReference>
<protein>
    <submittedName>
        <fullName evidence="1">Uncharacterized protein</fullName>
    </submittedName>
</protein>
<gene>
    <name evidence="1" type="ORF">NX720_08860</name>
</gene>
<keyword evidence="2" id="KW-1185">Reference proteome</keyword>
<accession>A0ABY6GYX3</accession>
<organism evidence="1 2">
    <name type="scientific">Endozoicomonas euniceicola</name>
    <dbReference type="NCBI Taxonomy" id="1234143"/>
    <lineage>
        <taxon>Bacteria</taxon>
        <taxon>Pseudomonadati</taxon>
        <taxon>Pseudomonadota</taxon>
        <taxon>Gammaproteobacteria</taxon>
        <taxon>Oceanospirillales</taxon>
        <taxon>Endozoicomonadaceae</taxon>
        <taxon>Endozoicomonas</taxon>
    </lineage>
</organism>
<dbReference type="Proteomes" id="UP001163255">
    <property type="component" value="Chromosome"/>
</dbReference>
<reference evidence="1" key="1">
    <citation type="submission" date="2022-10" db="EMBL/GenBank/DDBJ databases">
        <title>Completed Genome Sequence of two octocoral isolated bacterium, Endozoicomonas euniceicola EF212T and Endozoicomonas gorgoniicola PS125T.</title>
        <authorList>
            <person name="Chiou Y.-J."/>
            <person name="Chen Y.-H."/>
        </authorList>
    </citation>
    <scope>NUCLEOTIDE SEQUENCE</scope>
    <source>
        <strain evidence="1">EF212</strain>
    </source>
</reference>
<evidence type="ECO:0000313" key="1">
    <source>
        <dbReference type="EMBL" id="UYM17997.1"/>
    </source>
</evidence>
<dbReference type="RefSeq" id="WP_262600771.1">
    <property type="nucleotide sequence ID" value="NZ_CP103300.1"/>
</dbReference>
<dbReference type="InterPro" id="IPR038765">
    <property type="entry name" value="Papain-like_cys_pep_sf"/>
</dbReference>
<name>A0ABY6GYX3_9GAMM</name>
<dbReference type="EMBL" id="CP103300">
    <property type="protein sequence ID" value="UYM17997.1"/>
    <property type="molecule type" value="Genomic_DNA"/>
</dbReference>
<sequence length="183" mass="21183">MTTYDLVTQFKGVTVWKFSQSKGEIYLRIRHGICDALCTCWINYHAYNDSLVNHLRQSGLVCRDILNHMIFLHDSFKNRTPVTKSYGCYAYIAFGVKDFALKRDRFHVVAVWLGGANYIKGDVSFFEPNYGEFWFACKQDFFGFFPAYFQLRRAKSAISAFLPEGKKAECWLVSTFALSNRAL</sequence>